<dbReference type="RefSeq" id="XP_018687942.1">
    <property type="nucleotide sequence ID" value="XM_018842529.1"/>
</dbReference>
<keyword evidence="3" id="KW-1185">Reference proteome</keyword>
<protein>
    <submittedName>
        <fullName evidence="2">Uncharacterized protein</fullName>
    </submittedName>
</protein>
<dbReference type="AlphaFoldDB" id="A0A178Z692"/>
<name>A0A178Z692_9EURO</name>
<reference evidence="2 3" key="1">
    <citation type="submission" date="2016-04" db="EMBL/GenBank/DDBJ databases">
        <title>Draft genome of Fonsecaea erecta CBS 125763.</title>
        <authorList>
            <person name="Weiss V.A."/>
            <person name="Vicente V.A."/>
            <person name="Raittz R.T."/>
            <person name="Moreno L.F."/>
            <person name="De Souza E.M."/>
            <person name="Pedrosa F.O."/>
            <person name="Steffens M.B."/>
            <person name="Faoro H."/>
            <person name="Tadra-Sfeir M.Z."/>
            <person name="Najafzadeh M.J."/>
            <person name="Felipe M.S."/>
            <person name="Teixeira M."/>
            <person name="Sun J."/>
            <person name="Xi L."/>
            <person name="Gomes R."/>
            <person name="De Azevedo C.M."/>
            <person name="Salgado C.G."/>
            <person name="Da Silva M.B."/>
            <person name="Nascimento M.F."/>
            <person name="Queiroz-Telles F."/>
            <person name="Attili D.S."/>
            <person name="Gorbushina A."/>
        </authorList>
    </citation>
    <scope>NUCLEOTIDE SEQUENCE [LARGE SCALE GENOMIC DNA]</scope>
    <source>
        <strain evidence="2 3">CBS 125763</strain>
    </source>
</reference>
<organism evidence="2 3">
    <name type="scientific">Fonsecaea erecta</name>
    <dbReference type="NCBI Taxonomy" id="1367422"/>
    <lineage>
        <taxon>Eukaryota</taxon>
        <taxon>Fungi</taxon>
        <taxon>Dikarya</taxon>
        <taxon>Ascomycota</taxon>
        <taxon>Pezizomycotina</taxon>
        <taxon>Eurotiomycetes</taxon>
        <taxon>Chaetothyriomycetidae</taxon>
        <taxon>Chaetothyriales</taxon>
        <taxon>Herpotrichiellaceae</taxon>
        <taxon>Fonsecaea</taxon>
    </lineage>
</organism>
<sequence length="173" mass="19720">MDPRLRLAALLNHETECVPYDNEEKHLCGVHDGRAAGRSSVMSLSHVLSAADKLLGPGPTPAGAGSEPEPPVKYDDENVPAGPRCHAYTEEHGYFVWYHRVDLEEDWRDVGFEFRARFGEGRALMALQSLYYSFSRKKGVECRVGTHVPGVMECTDKRYSWMLPEHRRRPRRH</sequence>
<comment type="caution">
    <text evidence="2">The sequence shown here is derived from an EMBL/GenBank/DDBJ whole genome shotgun (WGS) entry which is preliminary data.</text>
</comment>
<dbReference type="Proteomes" id="UP000078343">
    <property type="component" value="Unassembled WGS sequence"/>
</dbReference>
<evidence type="ECO:0000313" key="3">
    <source>
        <dbReference type="Proteomes" id="UP000078343"/>
    </source>
</evidence>
<dbReference type="EMBL" id="LVYI01000013">
    <property type="protein sequence ID" value="OAP54575.1"/>
    <property type="molecule type" value="Genomic_DNA"/>
</dbReference>
<accession>A0A178Z692</accession>
<dbReference type="OrthoDB" id="3921745at2759"/>
<evidence type="ECO:0000256" key="1">
    <source>
        <dbReference type="SAM" id="MobiDB-lite"/>
    </source>
</evidence>
<proteinExistence type="predicted"/>
<gene>
    <name evidence="2" type="ORF">AYL99_11023</name>
</gene>
<evidence type="ECO:0000313" key="2">
    <source>
        <dbReference type="EMBL" id="OAP54575.1"/>
    </source>
</evidence>
<dbReference type="GeneID" id="30015191"/>
<feature type="region of interest" description="Disordered" evidence="1">
    <location>
        <begin position="55"/>
        <end position="75"/>
    </location>
</feature>